<dbReference type="InterPro" id="IPR050300">
    <property type="entry name" value="GDXG_lipolytic_enzyme"/>
</dbReference>
<dbReference type="RefSeq" id="WP_184811244.1">
    <property type="nucleotide sequence ID" value="NZ_JACHJQ010000003.1"/>
</dbReference>
<name>A0A7W7Q4W6_9PSEU</name>
<comment type="caution">
    <text evidence="4">The sequence shown here is derived from an EMBL/GenBank/DDBJ whole genome shotgun (WGS) entry which is preliminary data.</text>
</comment>
<keyword evidence="5" id="KW-1185">Reference proteome</keyword>
<dbReference type="Gene3D" id="3.40.50.1820">
    <property type="entry name" value="alpha/beta hydrolase"/>
    <property type="match status" value="1"/>
</dbReference>
<proteinExistence type="inferred from homology"/>
<evidence type="ECO:0000256" key="1">
    <source>
        <dbReference type="ARBA" id="ARBA00010515"/>
    </source>
</evidence>
<sequence length="363" mass="39059">MDRVPLPVQGAALHAVFALPRPLRRLIAGAPIRRDGLELALDAQLLLRMLALTDTSLAGGDHLDARAQLELRRGLVGPGVTGVRTRDLDIPSDSGGPVPARLYEPVSLGTGSPLLVYLHGGGWVIGSIETHDATCRYLARNAQVRVLSIGYRLAPEHHFPAAAEDALTAFRFAARNAESLGADPSAIAIGGDSAGANLAASVCLQTAQTMGKGPRPVFQLLFYPATDGTTRRRSRDLFADGFFLTDDDMTWFLDHYCPDLDLRSDPRLSVLLADDLRGLPPAYVATAGFDPLRDEGNAFADRLREAGVPVVKRQHDDLIHGFVSFVKLGTRFREAMSEAAGALRTGLALRSRANVVDLFRPTA</sequence>
<dbReference type="PROSITE" id="PS01173">
    <property type="entry name" value="LIPASE_GDXG_HIS"/>
    <property type="match status" value="1"/>
</dbReference>
<organism evidence="4 5">
    <name type="scientific">Actinophytocola algeriensis</name>
    <dbReference type="NCBI Taxonomy" id="1768010"/>
    <lineage>
        <taxon>Bacteria</taxon>
        <taxon>Bacillati</taxon>
        <taxon>Actinomycetota</taxon>
        <taxon>Actinomycetes</taxon>
        <taxon>Pseudonocardiales</taxon>
        <taxon>Pseudonocardiaceae</taxon>
    </lineage>
</organism>
<evidence type="ECO:0000313" key="4">
    <source>
        <dbReference type="EMBL" id="MBB4907130.1"/>
    </source>
</evidence>
<evidence type="ECO:0000256" key="2">
    <source>
        <dbReference type="ARBA" id="ARBA00022801"/>
    </source>
</evidence>
<dbReference type="SUPFAM" id="SSF53474">
    <property type="entry name" value="alpha/beta-Hydrolases"/>
    <property type="match status" value="1"/>
</dbReference>
<dbReference type="AlphaFoldDB" id="A0A7W7Q4W6"/>
<protein>
    <submittedName>
        <fullName evidence="4">Acetyl esterase</fullName>
        <ecNumber evidence="4">3.1.1.-</ecNumber>
    </submittedName>
</protein>
<evidence type="ECO:0000259" key="3">
    <source>
        <dbReference type="Pfam" id="PF07859"/>
    </source>
</evidence>
<feature type="domain" description="Alpha/beta hydrolase fold-3" evidence="3">
    <location>
        <begin position="115"/>
        <end position="323"/>
    </location>
</feature>
<dbReference type="PANTHER" id="PTHR48081:SF8">
    <property type="entry name" value="ALPHA_BETA HYDROLASE FOLD-3 DOMAIN-CONTAINING PROTEIN-RELATED"/>
    <property type="match status" value="1"/>
</dbReference>
<reference evidence="4 5" key="1">
    <citation type="submission" date="2020-08" db="EMBL/GenBank/DDBJ databases">
        <title>Genomic Encyclopedia of Type Strains, Phase III (KMG-III): the genomes of soil and plant-associated and newly described type strains.</title>
        <authorList>
            <person name="Whitman W."/>
        </authorList>
    </citation>
    <scope>NUCLEOTIDE SEQUENCE [LARGE SCALE GENOMIC DNA]</scope>
    <source>
        <strain evidence="4 5">CECT 8960</strain>
    </source>
</reference>
<dbReference type="EMBL" id="JACHJQ010000003">
    <property type="protein sequence ID" value="MBB4907130.1"/>
    <property type="molecule type" value="Genomic_DNA"/>
</dbReference>
<evidence type="ECO:0000313" key="5">
    <source>
        <dbReference type="Proteomes" id="UP000520767"/>
    </source>
</evidence>
<dbReference type="InterPro" id="IPR013094">
    <property type="entry name" value="AB_hydrolase_3"/>
</dbReference>
<accession>A0A7W7Q4W6</accession>
<dbReference type="FunFam" id="3.40.50.1820:FF:000089">
    <property type="entry name" value="Alpha/beta hydrolase"/>
    <property type="match status" value="1"/>
</dbReference>
<dbReference type="Proteomes" id="UP000520767">
    <property type="component" value="Unassembled WGS sequence"/>
</dbReference>
<gene>
    <name evidence="4" type="ORF">FHR82_003350</name>
</gene>
<comment type="similarity">
    <text evidence="1">Belongs to the 'GDXG' lipolytic enzyme family.</text>
</comment>
<dbReference type="InterPro" id="IPR029058">
    <property type="entry name" value="AB_hydrolase_fold"/>
</dbReference>
<keyword evidence="2 4" id="KW-0378">Hydrolase</keyword>
<dbReference type="PANTHER" id="PTHR48081">
    <property type="entry name" value="AB HYDROLASE SUPERFAMILY PROTEIN C4A8.06C"/>
    <property type="match status" value="1"/>
</dbReference>
<dbReference type="GO" id="GO:0016787">
    <property type="term" value="F:hydrolase activity"/>
    <property type="evidence" value="ECO:0007669"/>
    <property type="project" value="UniProtKB-KW"/>
</dbReference>
<dbReference type="Pfam" id="PF07859">
    <property type="entry name" value="Abhydrolase_3"/>
    <property type="match status" value="1"/>
</dbReference>
<dbReference type="InterPro" id="IPR002168">
    <property type="entry name" value="Lipase_GDXG_HIS_AS"/>
</dbReference>
<dbReference type="EC" id="3.1.1.-" evidence="4"/>